<gene>
    <name evidence="2" type="ORF">C5167_024944</name>
</gene>
<evidence type="ECO:0000256" key="1">
    <source>
        <dbReference type="SAM" id="MobiDB-lite"/>
    </source>
</evidence>
<feature type="region of interest" description="Disordered" evidence="1">
    <location>
        <begin position="243"/>
        <end position="280"/>
    </location>
</feature>
<sequence>MPSETDSNNLTDFPHSSARIREQASPSVQVPAMERNIDQLIALSEKLRCKTVPTPSVQVPEMNIDQLIVLLEKVRPKTVPTVVEVLGKSDADTRVWMDNEYNFQMFDIDSKTKLKDLGGCVQQRNIDQLVALSEKLRSKTVPTVVEVRGQSNAKTSEWLNAQCDPKLLVLKTKLKDLGECVEQVDSENISAKEQVRDYKTKLGAMNGLLSKGEAERTKLKQKLVAAKGREKALQEQLMKEVSLRKNAESSAASAKEQASKLEEKLESMRGPPKRKYEGDL</sequence>
<evidence type="ECO:0000313" key="3">
    <source>
        <dbReference type="Proteomes" id="UP000316621"/>
    </source>
</evidence>
<dbReference type="STRING" id="3469.A0A4Y7JQ17"/>
<proteinExistence type="predicted"/>
<feature type="compositionally biased region" description="Basic and acidic residues" evidence="1">
    <location>
        <begin position="257"/>
        <end position="267"/>
    </location>
</feature>
<feature type="compositionally biased region" description="Polar residues" evidence="1">
    <location>
        <begin position="1"/>
        <end position="11"/>
    </location>
</feature>
<evidence type="ECO:0000313" key="2">
    <source>
        <dbReference type="EMBL" id="RZC63194.1"/>
    </source>
</evidence>
<reference evidence="2 3" key="1">
    <citation type="journal article" date="2018" name="Science">
        <title>The opium poppy genome and morphinan production.</title>
        <authorList>
            <person name="Guo L."/>
            <person name="Winzer T."/>
            <person name="Yang X."/>
            <person name="Li Y."/>
            <person name="Ning Z."/>
            <person name="He Z."/>
            <person name="Teodor R."/>
            <person name="Lu Y."/>
            <person name="Bowser T.A."/>
            <person name="Graham I.A."/>
            <person name="Ye K."/>
        </authorList>
    </citation>
    <scope>NUCLEOTIDE SEQUENCE [LARGE SCALE GENOMIC DNA]</scope>
    <source>
        <strain evidence="3">cv. HN1</strain>
        <tissue evidence="2">Leaves</tissue>
    </source>
</reference>
<keyword evidence="3" id="KW-1185">Reference proteome</keyword>
<dbReference type="Gramene" id="RZC63194">
    <property type="protein sequence ID" value="RZC63194"/>
    <property type="gene ID" value="C5167_024944"/>
</dbReference>
<dbReference type="Proteomes" id="UP000316621">
    <property type="component" value="Chromosome 5"/>
</dbReference>
<accession>A0A4Y7JQ17</accession>
<dbReference type="EMBL" id="CM010719">
    <property type="protein sequence ID" value="RZC63194.1"/>
    <property type="molecule type" value="Genomic_DNA"/>
</dbReference>
<organism evidence="2 3">
    <name type="scientific">Papaver somniferum</name>
    <name type="common">Opium poppy</name>
    <dbReference type="NCBI Taxonomy" id="3469"/>
    <lineage>
        <taxon>Eukaryota</taxon>
        <taxon>Viridiplantae</taxon>
        <taxon>Streptophyta</taxon>
        <taxon>Embryophyta</taxon>
        <taxon>Tracheophyta</taxon>
        <taxon>Spermatophyta</taxon>
        <taxon>Magnoliopsida</taxon>
        <taxon>Ranunculales</taxon>
        <taxon>Papaveraceae</taxon>
        <taxon>Papaveroideae</taxon>
        <taxon>Papaver</taxon>
    </lineage>
</organism>
<dbReference type="AlphaFoldDB" id="A0A4Y7JQ17"/>
<protein>
    <submittedName>
        <fullName evidence="2">Uncharacterized protein</fullName>
    </submittedName>
</protein>
<feature type="region of interest" description="Disordered" evidence="1">
    <location>
        <begin position="1"/>
        <end position="27"/>
    </location>
</feature>
<name>A0A4Y7JQ17_PAPSO</name>